<feature type="domain" description="UspA" evidence="4">
    <location>
        <begin position="28"/>
        <end position="145"/>
    </location>
</feature>
<feature type="domain" description="UspA" evidence="4">
    <location>
        <begin position="157"/>
        <end position="286"/>
    </location>
</feature>
<sequence length="288" mass="32734">MKILWAFDPFQKNKKLNISGKKILETLFHSKKDSIEVAYVASKAEAELTTAFNVPEGIRYSLYPKKVINAQLKKLKMRETPVDIISSKKISLSSMIKEFVKYTKDQKVDLVVMASNGKDLLPRLIFGSFCETLIHSSECDLLIYHQKTKFIASKSAKKILYAHDFTDKGDLGLKRVIEYAKKWNAQITVLHIPMFLSDMTYEQFKAITEKRALEIENSIKKENCPYEMIINYEVKPVHKIILGVANKINADLIAVSAQASKFTALLGGSTTRQILRESKLPSLILKVK</sequence>
<keyword evidence="6" id="KW-1185">Reference proteome</keyword>
<name>A0ABU5VRU5_9BACT</name>
<evidence type="ECO:0000313" key="6">
    <source>
        <dbReference type="Proteomes" id="UP001302274"/>
    </source>
</evidence>
<proteinExistence type="inferred from homology"/>
<dbReference type="PRINTS" id="PR01438">
    <property type="entry name" value="UNVRSLSTRESS"/>
</dbReference>
<dbReference type="InterPro" id="IPR006015">
    <property type="entry name" value="Universal_stress_UspA"/>
</dbReference>
<comment type="caution">
    <text evidence="5">The sequence shown here is derived from an EMBL/GenBank/DDBJ whole genome shotgun (WGS) entry which is preliminary data.</text>
</comment>
<dbReference type="Gene3D" id="3.40.50.620">
    <property type="entry name" value="HUPs"/>
    <property type="match status" value="2"/>
</dbReference>
<dbReference type="SUPFAM" id="SSF52402">
    <property type="entry name" value="Adenine nucleotide alpha hydrolases-like"/>
    <property type="match status" value="2"/>
</dbReference>
<evidence type="ECO:0000259" key="4">
    <source>
        <dbReference type="Pfam" id="PF00582"/>
    </source>
</evidence>
<dbReference type="PANTHER" id="PTHR46268:SF27">
    <property type="entry name" value="UNIVERSAL STRESS PROTEIN RV2623"/>
    <property type="match status" value="1"/>
</dbReference>
<evidence type="ECO:0000256" key="3">
    <source>
        <dbReference type="ARBA" id="ARBA00022840"/>
    </source>
</evidence>
<reference evidence="5 6" key="1">
    <citation type="submission" date="2023-11" db="EMBL/GenBank/DDBJ databases">
        <title>A Novel Polar Bacteriovorax (B. antarcticus) Isolated from the Biocrust in Antarctica.</title>
        <authorList>
            <person name="Mun W."/>
            <person name="Choi S.Y."/>
            <person name="Mitchell R.J."/>
        </authorList>
    </citation>
    <scope>NUCLEOTIDE SEQUENCE [LARGE SCALE GENOMIC DNA]</scope>
    <source>
        <strain evidence="5 6">PP10</strain>
    </source>
</reference>
<dbReference type="InterPro" id="IPR014729">
    <property type="entry name" value="Rossmann-like_a/b/a_fold"/>
</dbReference>
<gene>
    <name evidence="5" type="ORF">SHI21_06165</name>
</gene>
<dbReference type="InterPro" id="IPR006016">
    <property type="entry name" value="UspA"/>
</dbReference>
<dbReference type="EMBL" id="JAYGJQ010000001">
    <property type="protein sequence ID" value="MEA9355774.1"/>
    <property type="molecule type" value="Genomic_DNA"/>
</dbReference>
<protein>
    <submittedName>
        <fullName evidence="5">Universal stress protein</fullName>
    </submittedName>
</protein>
<evidence type="ECO:0000313" key="5">
    <source>
        <dbReference type="EMBL" id="MEA9355774.1"/>
    </source>
</evidence>
<keyword evidence="2" id="KW-0547">Nucleotide-binding</keyword>
<organism evidence="5 6">
    <name type="scientific">Bacteriovorax antarcticus</name>
    <dbReference type="NCBI Taxonomy" id="3088717"/>
    <lineage>
        <taxon>Bacteria</taxon>
        <taxon>Pseudomonadati</taxon>
        <taxon>Bdellovibrionota</taxon>
        <taxon>Bacteriovoracia</taxon>
        <taxon>Bacteriovoracales</taxon>
        <taxon>Bacteriovoracaceae</taxon>
        <taxon>Bacteriovorax</taxon>
    </lineage>
</organism>
<keyword evidence="3" id="KW-0067">ATP-binding</keyword>
<dbReference type="Proteomes" id="UP001302274">
    <property type="component" value="Unassembled WGS sequence"/>
</dbReference>
<dbReference type="RefSeq" id="WP_323575405.1">
    <property type="nucleotide sequence ID" value="NZ_JAYGJQ010000001.1"/>
</dbReference>
<comment type="similarity">
    <text evidence="1">Belongs to the universal stress protein A family.</text>
</comment>
<evidence type="ECO:0000256" key="2">
    <source>
        <dbReference type="ARBA" id="ARBA00022741"/>
    </source>
</evidence>
<evidence type="ECO:0000256" key="1">
    <source>
        <dbReference type="ARBA" id="ARBA00008791"/>
    </source>
</evidence>
<accession>A0ABU5VRU5</accession>
<dbReference type="PANTHER" id="PTHR46268">
    <property type="entry name" value="STRESS RESPONSE PROTEIN NHAX"/>
    <property type="match status" value="1"/>
</dbReference>
<dbReference type="CDD" id="cd00293">
    <property type="entry name" value="USP-like"/>
    <property type="match status" value="2"/>
</dbReference>
<dbReference type="Pfam" id="PF00582">
    <property type="entry name" value="Usp"/>
    <property type="match status" value="2"/>
</dbReference>